<comment type="caution">
    <text evidence="1">The sequence shown here is derived from an EMBL/GenBank/DDBJ whole genome shotgun (WGS) entry which is preliminary data.</text>
</comment>
<keyword evidence="2" id="KW-1185">Reference proteome</keyword>
<protein>
    <recommendedName>
        <fullName evidence="3">Cell division inhibitor SulA</fullName>
    </recommendedName>
</protein>
<organism evidence="1 2">
    <name type="scientific">Psychrosphaera algicola</name>
    <dbReference type="NCBI Taxonomy" id="3023714"/>
    <lineage>
        <taxon>Bacteria</taxon>
        <taxon>Pseudomonadati</taxon>
        <taxon>Pseudomonadota</taxon>
        <taxon>Gammaproteobacteria</taxon>
        <taxon>Alteromonadales</taxon>
        <taxon>Pseudoalteromonadaceae</taxon>
        <taxon>Psychrosphaera</taxon>
    </lineage>
</organism>
<proteinExistence type="predicted"/>
<evidence type="ECO:0000313" key="2">
    <source>
        <dbReference type="Proteomes" id="UP001528411"/>
    </source>
</evidence>
<gene>
    <name evidence="1" type="ORF">PN838_02055</name>
</gene>
<accession>A0ABT5FB37</accession>
<evidence type="ECO:0000313" key="1">
    <source>
        <dbReference type="EMBL" id="MDC2887842.1"/>
    </source>
</evidence>
<dbReference type="Proteomes" id="UP001528411">
    <property type="component" value="Unassembled WGS sequence"/>
</dbReference>
<reference evidence="1 2" key="1">
    <citation type="submission" date="2023-01" db="EMBL/GenBank/DDBJ databases">
        <title>Psychrosphaera sp. nov., isolated from marine algae.</title>
        <authorList>
            <person name="Bayburt H."/>
            <person name="Choi B.J."/>
            <person name="Kim J.M."/>
            <person name="Choi D.G."/>
            <person name="Jeon C.O."/>
        </authorList>
    </citation>
    <scope>NUCLEOTIDE SEQUENCE [LARGE SCALE GENOMIC DNA]</scope>
    <source>
        <strain evidence="1 2">G1-22</strain>
    </source>
</reference>
<name>A0ABT5FB37_9GAMM</name>
<dbReference type="EMBL" id="JAQOMS010000002">
    <property type="protein sequence ID" value="MDC2887842.1"/>
    <property type="molecule type" value="Genomic_DNA"/>
</dbReference>
<dbReference type="RefSeq" id="WP_215962881.1">
    <property type="nucleotide sequence ID" value="NZ_JAQOMS010000002.1"/>
</dbReference>
<sequence length="142" mass="16328">MNYLNFSNNKFQHPAISPIKPSINADLLDTHLELLKIIKRYEFSDGWTLLIAPEKLPDKQILNSCSINLSKVLTVHKRYCKSAFELAKKAIFFDNCAVLVIWDDSISGLELELIRKQAHENGTALYLLNSDQTTYNEYIQTH</sequence>
<evidence type="ECO:0008006" key="3">
    <source>
        <dbReference type="Google" id="ProtNLM"/>
    </source>
</evidence>